<comment type="caution">
    <text evidence="1">The sequence shown here is derived from an EMBL/GenBank/DDBJ whole genome shotgun (WGS) entry which is preliminary data.</text>
</comment>
<dbReference type="Proteomes" id="UP001152622">
    <property type="component" value="Chromosome 1"/>
</dbReference>
<name>A0A9Q1G984_SYNKA</name>
<dbReference type="AlphaFoldDB" id="A0A9Q1G984"/>
<dbReference type="OrthoDB" id="8941469at2759"/>
<dbReference type="Pfam" id="PF18758">
    <property type="entry name" value="KDZ"/>
    <property type="match status" value="2"/>
</dbReference>
<dbReference type="InterPro" id="IPR040521">
    <property type="entry name" value="KDZ"/>
</dbReference>
<dbReference type="EMBL" id="JAINUF010000001">
    <property type="protein sequence ID" value="KAJ8379388.1"/>
    <property type="molecule type" value="Genomic_DNA"/>
</dbReference>
<evidence type="ECO:0000313" key="2">
    <source>
        <dbReference type="Proteomes" id="UP001152622"/>
    </source>
</evidence>
<sequence length="219" mass="24578">MKMASPGLSCQAFLRMLDQRTVRFGRTGKISADSFQKSFFEWEAVQYEVDNICKEEPFICPACTPDMLAVSVDGNRKHYRFKNAARSEEQAIFEGVFIAKDEEVTRFVDYIHTTTKHVSGRGVCGGEWSAARETSQRSTSKVDEEGLELAVCRHGVLLCALNIVAKSCPELQHLLNMKPFLSVFHAKDHDFRCEVKWSGAYQDGAGLTLGEEVEQCLPV</sequence>
<accession>A0A9Q1G984</accession>
<dbReference type="PANTHER" id="PTHR33104:SF2">
    <property type="entry name" value="CXC3 LIKE CYSTEINE CLUSTER DOMAIN-CONTAINING PROTEIN"/>
    <property type="match status" value="1"/>
</dbReference>
<protein>
    <submittedName>
        <fullName evidence="1">Uncharacterized protein</fullName>
    </submittedName>
</protein>
<keyword evidence="2" id="KW-1185">Reference proteome</keyword>
<proteinExistence type="predicted"/>
<gene>
    <name evidence="1" type="ORF">SKAU_G00001660</name>
</gene>
<dbReference type="PANTHER" id="PTHR33104">
    <property type="entry name" value="SI:DKEY-29D5.2"/>
    <property type="match status" value="1"/>
</dbReference>
<reference evidence="1" key="1">
    <citation type="journal article" date="2023" name="Science">
        <title>Genome structures resolve the early diversification of teleost fishes.</title>
        <authorList>
            <person name="Parey E."/>
            <person name="Louis A."/>
            <person name="Montfort J."/>
            <person name="Bouchez O."/>
            <person name="Roques C."/>
            <person name="Iampietro C."/>
            <person name="Lluch J."/>
            <person name="Castinel A."/>
            <person name="Donnadieu C."/>
            <person name="Desvignes T."/>
            <person name="Floi Bucao C."/>
            <person name="Jouanno E."/>
            <person name="Wen M."/>
            <person name="Mejri S."/>
            <person name="Dirks R."/>
            <person name="Jansen H."/>
            <person name="Henkel C."/>
            <person name="Chen W.J."/>
            <person name="Zahm M."/>
            <person name="Cabau C."/>
            <person name="Klopp C."/>
            <person name="Thompson A.W."/>
            <person name="Robinson-Rechavi M."/>
            <person name="Braasch I."/>
            <person name="Lecointre G."/>
            <person name="Bobe J."/>
            <person name="Postlethwait J.H."/>
            <person name="Berthelot C."/>
            <person name="Roest Crollius H."/>
            <person name="Guiguen Y."/>
        </authorList>
    </citation>
    <scope>NUCLEOTIDE SEQUENCE</scope>
    <source>
        <strain evidence="1">WJC10195</strain>
    </source>
</reference>
<organism evidence="1 2">
    <name type="scientific">Synaphobranchus kaupii</name>
    <name type="common">Kaup's arrowtooth eel</name>
    <dbReference type="NCBI Taxonomy" id="118154"/>
    <lineage>
        <taxon>Eukaryota</taxon>
        <taxon>Metazoa</taxon>
        <taxon>Chordata</taxon>
        <taxon>Craniata</taxon>
        <taxon>Vertebrata</taxon>
        <taxon>Euteleostomi</taxon>
        <taxon>Actinopterygii</taxon>
        <taxon>Neopterygii</taxon>
        <taxon>Teleostei</taxon>
        <taxon>Anguilliformes</taxon>
        <taxon>Synaphobranchidae</taxon>
        <taxon>Synaphobranchus</taxon>
    </lineage>
</organism>
<evidence type="ECO:0000313" key="1">
    <source>
        <dbReference type="EMBL" id="KAJ8379388.1"/>
    </source>
</evidence>